<dbReference type="EMBL" id="KE525370">
    <property type="protein sequence ID" value="KFB52299.1"/>
    <property type="molecule type" value="Genomic_DNA"/>
</dbReference>
<gene>
    <name evidence="1" type="ORF">ZHAS_00020524</name>
</gene>
<dbReference type="EMBL" id="ATLV01025150">
    <property type="status" value="NOT_ANNOTATED_CDS"/>
    <property type="molecule type" value="Genomic_DNA"/>
</dbReference>
<dbReference type="AlphaFoldDB" id="A0A084WQ05"/>
<dbReference type="Proteomes" id="UP000030765">
    <property type="component" value="Unassembled WGS sequence"/>
</dbReference>
<proteinExistence type="predicted"/>
<evidence type="ECO:0000313" key="2">
    <source>
        <dbReference type="EnsemblMetazoa" id="ASIC020524-PA"/>
    </source>
</evidence>
<organism evidence="1">
    <name type="scientific">Anopheles sinensis</name>
    <name type="common">Mosquito</name>
    <dbReference type="NCBI Taxonomy" id="74873"/>
    <lineage>
        <taxon>Eukaryota</taxon>
        <taxon>Metazoa</taxon>
        <taxon>Ecdysozoa</taxon>
        <taxon>Arthropoda</taxon>
        <taxon>Hexapoda</taxon>
        <taxon>Insecta</taxon>
        <taxon>Pterygota</taxon>
        <taxon>Neoptera</taxon>
        <taxon>Endopterygota</taxon>
        <taxon>Diptera</taxon>
        <taxon>Nematocera</taxon>
        <taxon>Culicoidea</taxon>
        <taxon>Culicidae</taxon>
        <taxon>Anophelinae</taxon>
        <taxon>Anopheles</taxon>
    </lineage>
</organism>
<reference evidence="2" key="2">
    <citation type="submission" date="2020-05" db="UniProtKB">
        <authorList>
            <consortium name="EnsemblMetazoa"/>
        </authorList>
    </citation>
    <scope>IDENTIFICATION</scope>
</reference>
<evidence type="ECO:0000313" key="3">
    <source>
        <dbReference type="Proteomes" id="UP000030765"/>
    </source>
</evidence>
<reference evidence="1 3" key="1">
    <citation type="journal article" date="2014" name="BMC Genomics">
        <title>Genome sequence of Anopheles sinensis provides insight into genetics basis of mosquito competence for malaria parasites.</title>
        <authorList>
            <person name="Zhou D."/>
            <person name="Zhang D."/>
            <person name="Ding G."/>
            <person name="Shi L."/>
            <person name="Hou Q."/>
            <person name="Ye Y."/>
            <person name="Xu Y."/>
            <person name="Zhou H."/>
            <person name="Xiong C."/>
            <person name="Li S."/>
            <person name="Yu J."/>
            <person name="Hong S."/>
            <person name="Yu X."/>
            <person name="Zou P."/>
            <person name="Chen C."/>
            <person name="Chang X."/>
            <person name="Wang W."/>
            <person name="Lv Y."/>
            <person name="Sun Y."/>
            <person name="Ma L."/>
            <person name="Shen B."/>
            <person name="Zhu C."/>
        </authorList>
    </citation>
    <scope>NUCLEOTIDE SEQUENCE [LARGE SCALE GENOMIC DNA]</scope>
</reference>
<name>A0A084WQ05_ANOSI</name>
<dbReference type="VEuPathDB" id="VectorBase:ASIC020524"/>
<accession>A0A084WQ05</accession>
<protein>
    <submittedName>
        <fullName evidence="1">AGAP013250-PA-like protein</fullName>
    </submittedName>
</protein>
<dbReference type="OrthoDB" id="7743818at2759"/>
<sequence>MRPMLLERNQNASYLQCKILEEELDNTIINFMGVSKEEFEYLLAIVTPKIRKLDTCMRDAITARGKLIITLRFLGAGDDHKSLVAIGGCK</sequence>
<keyword evidence="3" id="KW-1185">Reference proteome</keyword>
<dbReference type="EnsemblMetazoa" id="ASIC020524-RA">
    <property type="protein sequence ID" value="ASIC020524-PA"/>
    <property type="gene ID" value="ASIC020524"/>
</dbReference>
<dbReference type="STRING" id="74873.A0A084WQ05"/>
<evidence type="ECO:0000313" key="1">
    <source>
        <dbReference type="EMBL" id="KFB52299.1"/>
    </source>
</evidence>